<evidence type="ECO:0000256" key="6">
    <source>
        <dbReference type="ARBA" id="ARBA00022694"/>
    </source>
</evidence>
<evidence type="ECO:0000313" key="14">
    <source>
        <dbReference type="EMBL" id="CAF0931287.1"/>
    </source>
</evidence>
<feature type="domain" description="tRNA-specific 2-thiouridylase MnmA-like C-terminal" evidence="12">
    <location>
        <begin position="283"/>
        <end position="370"/>
    </location>
</feature>
<comment type="catalytic activity">
    <reaction evidence="11">
        <text>5-taurinomethyluridine(34) in tRNA + S-sulfanyl-L-cysteinyl-[protein] + AH2 + ATP = 5-taurinomethyl-2-thiouridine(34) in tRNA + L-cysteinyl-[protein] + A + AMP + diphosphate + H(+)</text>
        <dbReference type="Rhea" id="RHEA:47040"/>
        <dbReference type="Rhea" id="RHEA-COMP:10131"/>
        <dbReference type="Rhea" id="RHEA-COMP:11726"/>
        <dbReference type="Rhea" id="RHEA-COMP:11732"/>
        <dbReference type="Rhea" id="RHEA-COMP:11733"/>
        <dbReference type="ChEBI" id="CHEBI:13193"/>
        <dbReference type="ChEBI" id="CHEBI:15378"/>
        <dbReference type="ChEBI" id="CHEBI:17499"/>
        <dbReference type="ChEBI" id="CHEBI:29950"/>
        <dbReference type="ChEBI" id="CHEBI:30616"/>
        <dbReference type="ChEBI" id="CHEBI:33019"/>
        <dbReference type="ChEBI" id="CHEBI:61963"/>
        <dbReference type="ChEBI" id="CHEBI:87171"/>
        <dbReference type="ChEBI" id="CHEBI:87172"/>
        <dbReference type="ChEBI" id="CHEBI:456215"/>
        <dbReference type="EC" id="2.8.1.14"/>
    </reaction>
</comment>
<evidence type="ECO:0000256" key="4">
    <source>
        <dbReference type="ARBA" id="ARBA00022555"/>
    </source>
</evidence>
<evidence type="ECO:0000259" key="12">
    <source>
        <dbReference type="Pfam" id="PF20258"/>
    </source>
</evidence>
<keyword evidence="6" id="KW-0819">tRNA processing</keyword>
<evidence type="ECO:0000256" key="11">
    <source>
        <dbReference type="ARBA" id="ARBA00049564"/>
    </source>
</evidence>
<dbReference type="Proteomes" id="UP000663879">
    <property type="component" value="Unassembled WGS sequence"/>
</dbReference>
<evidence type="ECO:0000256" key="9">
    <source>
        <dbReference type="ARBA" id="ARBA00022884"/>
    </source>
</evidence>
<dbReference type="InterPro" id="IPR023382">
    <property type="entry name" value="MnmA-like_central_sf"/>
</dbReference>
<dbReference type="GO" id="GO:0000049">
    <property type="term" value="F:tRNA binding"/>
    <property type="evidence" value="ECO:0007669"/>
    <property type="project" value="UniProtKB-KW"/>
</dbReference>
<dbReference type="NCBIfam" id="TIGR00420">
    <property type="entry name" value="trmU"/>
    <property type="match status" value="1"/>
</dbReference>
<dbReference type="InterPro" id="IPR004506">
    <property type="entry name" value="MnmA-like"/>
</dbReference>
<organism evidence="14 15">
    <name type="scientific">Brachionus calyciflorus</name>
    <dbReference type="NCBI Taxonomy" id="104777"/>
    <lineage>
        <taxon>Eukaryota</taxon>
        <taxon>Metazoa</taxon>
        <taxon>Spiralia</taxon>
        <taxon>Gnathifera</taxon>
        <taxon>Rotifera</taxon>
        <taxon>Eurotatoria</taxon>
        <taxon>Monogononta</taxon>
        <taxon>Pseudotrocha</taxon>
        <taxon>Ploima</taxon>
        <taxon>Brachionidae</taxon>
        <taxon>Brachionus</taxon>
    </lineage>
</organism>
<evidence type="ECO:0000256" key="7">
    <source>
        <dbReference type="ARBA" id="ARBA00022741"/>
    </source>
</evidence>
<dbReference type="GO" id="GO:0005524">
    <property type="term" value="F:ATP binding"/>
    <property type="evidence" value="ECO:0007669"/>
    <property type="project" value="UniProtKB-KW"/>
</dbReference>
<dbReference type="EMBL" id="CAJNOC010002409">
    <property type="protein sequence ID" value="CAF0931287.1"/>
    <property type="molecule type" value="Genomic_DNA"/>
</dbReference>
<comment type="function">
    <text evidence="1">Catalyzes the 2-thiolation of uridine at the wobble position (U34) of mitochondrial tRNA(Lys), tRNA(Glu) and tRNA(Gln). Required for the formation of 5-taurinomethyl-2-thiouridine (tm5s2U) of mitochondrial tRNA(Lys), tRNA(Glu), and tRNA(Gln) at the wobble position. ATP is required to activate the C2 atom of the wobble base.</text>
</comment>
<comment type="caution">
    <text evidence="14">The sequence shown here is derived from an EMBL/GenBank/DDBJ whole genome shotgun (WGS) entry which is preliminary data.</text>
</comment>
<dbReference type="Pfam" id="PF20259">
    <property type="entry name" value="tRNA_Me_trans_M"/>
    <property type="match status" value="1"/>
</dbReference>
<proteinExistence type="inferred from homology"/>
<dbReference type="InterPro" id="IPR046884">
    <property type="entry name" value="MnmA-like_central"/>
</dbReference>
<dbReference type="HAMAP" id="MF_00144">
    <property type="entry name" value="tRNA_thiouridyl_MnmA"/>
    <property type="match status" value="1"/>
</dbReference>
<dbReference type="GO" id="GO:0005739">
    <property type="term" value="C:mitochondrion"/>
    <property type="evidence" value="ECO:0007669"/>
    <property type="project" value="TreeGrafter"/>
</dbReference>
<dbReference type="SUPFAM" id="SSF52402">
    <property type="entry name" value="Adenine nucleotide alpha hydrolases-like"/>
    <property type="match status" value="1"/>
</dbReference>
<reference evidence="14" key="1">
    <citation type="submission" date="2021-02" db="EMBL/GenBank/DDBJ databases">
        <authorList>
            <person name="Nowell W R."/>
        </authorList>
    </citation>
    <scope>NUCLEOTIDE SEQUENCE</scope>
    <source>
        <strain evidence="14">Ploen Becks lab</strain>
    </source>
</reference>
<dbReference type="GO" id="GO:0002143">
    <property type="term" value="P:tRNA wobble position uridine thiolation"/>
    <property type="evidence" value="ECO:0007669"/>
    <property type="project" value="TreeGrafter"/>
</dbReference>
<evidence type="ECO:0000256" key="3">
    <source>
        <dbReference type="ARBA" id="ARBA00011953"/>
    </source>
</evidence>
<dbReference type="FunFam" id="2.30.30.280:FF:000001">
    <property type="entry name" value="tRNA-specific 2-thiouridylase MnmA"/>
    <property type="match status" value="1"/>
</dbReference>
<dbReference type="EC" id="2.8.1.14" evidence="3"/>
<evidence type="ECO:0000256" key="10">
    <source>
        <dbReference type="ARBA" id="ARBA00023157"/>
    </source>
</evidence>
<protein>
    <recommendedName>
        <fullName evidence="3">tRNA-5-taurinomethyluridine 2-sulfurtransferase</fullName>
        <ecNumber evidence="3">2.8.1.14</ecNumber>
    </recommendedName>
</protein>
<comment type="similarity">
    <text evidence="2">Belongs to the MnmA/TRMU family.</text>
</comment>
<accession>A0A814BUE3</accession>
<dbReference type="CDD" id="cd01998">
    <property type="entry name" value="MnmA_TRMU-like"/>
    <property type="match status" value="1"/>
</dbReference>
<keyword evidence="15" id="KW-1185">Reference proteome</keyword>
<dbReference type="Gene3D" id="3.40.50.620">
    <property type="entry name" value="HUPs"/>
    <property type="match status" value="1"/>
</dbReference>
<name>A0A814BUE3_9BILA</name>
<evidence type="ECO:0000256" key="8">
    <source>
        <dbReference type="ARBA" id="ARBA00022840"/>
    </source>
</evidence>
<dbReference type="Gene3D" id="2.40.30.10">
    <property type="entry name" value="Translation factors"/>
    <property type="match status" value="1"/>
</dbReference>
<keyword evidence="7" id="KW-0547">Nucleotide-binding</keyword>
<dbReference type="Pfam" id="PF03054">
    <property type="entry name" value="tRNA_Me_trans"/>
    <property type="match status" value="1"/>
</dbReference>
<dbReference type="OrthoDB" id="3685at2759"/>
<dbReference type="InterPro" id="IPR014729">
    <property type="entry name" value="Rossmann-like_a/b/a_fold"/>
</dbReference>
<dbReference type="GO" id="GO:0061708">
    <property type="term" value="F:tRNA-5-taurinomethyluridine 2-sulfurtransferase"/>
    <property type="evidence" value="ECO:0007669"/>
    <property type="project" value="UniProtKB-EC"/>
</dbReference>
<evidence type="ECO:0000256" key="5">
    <source>
        <dbReference type="ARBA" id="ARBA00022679"/>
    </source>
</evidence>
<evidence type="ECO:0000256" key="1">
    <source>
        <dbReference type="ARBA" id="ARBA00003986"/>
    </source>
</evidence>
<keyword evidence="10" id="KW-1015">Disulfide bond</keyword>
<dbReference type="PANTHER" id="PTHR11933">
    <property type="entry name" value="TRNA 5-METHYLAMINOMETHYL-2-THIOURIDYLATE -METHYLTRANSFERASE"/>
    <property type="match status" value="1"/>
</dbReference>
<keyword evidence="4" id="KW-0820">tRNA-binding</keyword>
<evidence type="ECO:0000259" key="13">
    <source>
        <dbReference type="Pfam" id="PF20259"/>
    </source>
</evidence>
<dbReference type="AlphaFoldDB" id="A0A814BUE3"/>
<feature type="domain" description="tRNA-specific 2-thiouridylase MnmA-like central" evidence="13">
    <location>
        <begin position="206"/>
        <end position="271"/>
    </location>
</feature>
<dbReference type="InterPro" id="IPR046885">
    <property type="entry name" value="MnmA-like_C"/>
</dbReference>
<keyword evidence="9" id="KW-0694">RNA-binding</keyword>
<sequence length="404" mass="47117">MKRLQHVVCAISGGVDSAVSAYLLKKEGYKVTGCFMKNWNRQEELFNNCSMDKDLEDAEYVCKKLEIPFLTVDFSKQYWNKVFSQFLLEYQIGMTPNPDILCNKYIKFPMLVQHCLSNIDNVDYIATGHYSRLKYDEKVKRLDELKDQSFFLSQIDPSLLCNILFPVGDMLKSEVRKLAANLGLDRIHKKKSSVGICFIGKRKFSDFIDEYLPKEPGMIIHLENEKSMGEHNGIHHFTIGQRIVINDKINVTKEAFYVAKKDLNKNIIFVVPGTDHPSLYYNQFIVEKPHWICENREENATDDIVLNENFEFKFQNKHYQSKIKYLKKQHDPNNNDYRYIVQTEKNFRAVPKGQFAVFYDGEECIGSAKIIDTPKSLYDEGYIMGPIINSDKSLNKKYISNNYR</sequence>
<gene>
    <name evidence="14" type="ORF">OXX778_LOCUS12921</name>
</gene>
<dbReference type="PANTHER" id="PTHR11933:SF5">
    <property type="entry name" value="MITOCHONDRIAL TRNA-SPECIFIC 2-THIOURIDYLASE 1"/>
    <property type="match status" value="1"/>
</dbReference>
<keyword evidence="8" id="KW-0067">ATP-binding</keyword>
<evidence type="ECO:0000313" key="15">
    <source>
        <dbReference type="Proteomes" id="UP000663879"/>
    </source>
</evidence>
<evidence type="ECO:0000256" key="2">
    <source>
        <dbReference type="ARBA" id="ARBA00006191"/>
    </source>
</evidence>
<dbReference type="Pfam" id="PF20258">
    <property type="entry name" value="tRNA_Me_trans_C"/>
    <property type="match status" value="1"/>
</dbReference>
<keyword evidence="5" id="KW-0808">Transferase</keyword>
<dbReference type="NCBIfam" id="NF001138">
    <property type="entry name" value="PRK00143.1"/>
    <property type="match status" value="1"/>
</dbReference>
<dbReference type="Gene3D" id="2.30.30.280">
    <property type="entry name" value="Adenine nucleotide alpha hydrolases-like domains"/>
    <property type="match status" value="1"/>
</dbReference>